<dbReference type="EMBL" id="FTPL01000001">
    <property type="protein sequence ID" value="SIT76161.1"/>
    <property type="molecule type" value="Genomic_DNA"/>
</dbReference>
<dbReference type="AlphaFoldDB" id="A0A1U7PLQ3"/>
<gene>
    <name evidence="1" type="ORF">SAMN05428946_1229</name>
</gene>
<proteinExistence type="predicted"/>
<name>A0A1U7PLQ3_9BACI</name>
<sequence>MFKRTLYCSNCNREIRDGEEIFAKMKAPKHIIMVEIKAYLKKESEIFCTDCISKMI</sequence>
<evidence type="ECO:0000313" key="2">
    <source>
        <dbReference type="Proteomes" id="UP000187550"/>
    </source>
</evidence>
<accession>A0A1U7PLQ3</accession>
<protein>
    <recommendedName>
        <fullName evidence="3">Fe3+ hydroxamate ABC transporter substrate-binding protein</fullName>
    </recommendedName>
</protein>
<dbReference type="Proteomes" id="UP000187550">
    <property type="component" value="Unassembled WGS sequence"/>
</dbReference>
<evidence type="ECO:0008006" key="3">
    <source>
        <dbReference type="Google" id="ProtNLM"/>
    </source>
</evidence>
<organism evidence="1 2">
    <name type="scientific">Edaphobacillus lindanitolerans</name>
    <dbReference type="NCBI Taxonomy" id="550447"/>
    <lineage>
        <taxon>Bacteria</taxon>
        <taxon>Bacillati</taxon>
        <taxon>Bacillota</taxon>
        <taxon>Bacilli</taxon>
        <taxon>Bacillales</taxon>
        <taxon>Bacillaceae</taxon>
        <taxon>Edaphobacillus</taxon>
    </lineage>
</organism>
<keyword evidence="2" id="KW-1185">Reference proteome</keyword>
<reference evidence="2" key="1">
    <citation type="submission" date="2017-01" db="EMBL/GenBank/DDBJ databases">
        <authorList>
            <person name="Varghese N."/>
            <person name="Submissions S."/>
        </authorList>
    </citation>
    <scope>NUCLEOTIDE SEQUENCE [LARGE SCALE GENOMIC DNA]</scope>
    <source>
        <strain evidence="2">MNA4</strain>
    </source>
</reference>
<evidence type="ECO:0000313" key="1">
    <source>
        <dbReference type="EMBL" id="SIT76161.1"/>
    </source>
</evidence>
<dbReference type="STRING" id="550447.SAMN05428946_1229"/>